<evidence type="ECO:0000256" key="1">
    <source>
        <dbReference type="SAM" id="MobiDB-lite"/>
    </source>
</evidence>
<dbReference type="GO" id="GO:0004144">
    <property type="term" value="F:diacylglycerol O-acyltransferase activity"/>
    <property type="evidence" value="ECO:0007669"/>
    <property type="project" value="InterPro"/>
</dbReference>
<dbReference type="Proteomes" id="UP000598297">
    <property type="component" value="Unassembled WGS sequence"/>
</dbReference>
<name>A0A964UUW7_9ACTN</name>
<accession>A0A964UUW7</accession>
<dbReference type="Gene3D" id="3.30.559.10">
    <property type="entry name" value="Chloramphenicol acetyltransferase-like domain"/>
    <property type="match status" value="1"/>
</dbReference>
<keyword evidence="4" id="KW-1185">Reference proteome</keyword>
<dbReference type="GO" id="GO:0045017">
    <property type="term" value="P:glycerolipid biosynthetic process"/>
    <property type="evidence" value="ECO:0007669"/>
    <property type="project" value="InterPro"/>
</dbReference>
<evidence type="ECO:0000259" key="2">
    <source>
        <dbReference type="Pfam" id="PF03007"/>
    </source>
</evidence>
<dbReference type="InterPro" id="IPR023213">
    <property type="entry name" value="CAT-like_dom_sf"/>
</dbReference>
<dbReference type="SUPFAM" id="SSF52777">
    <property type="entry name" value="CoA-dependent acyltransferases"/>
    <property type="match status" value="1"/>
</dbReference>
<sequence length="179" mass="19060">MTSDLLAPLDLAFWNIESERHPMHLGALGIFTADSPGAARRAAELLAARSGSVPGLRLRIRDALLPFGGAVRAPAADFDAAHHVQLACVARDFQAAAGALMERPLDRTRPPWEAHVLPGADDTSFAVLFKFHHALADGLRALTLAAGLMDPLPDPPSRARKAPPEPAQPPERTGLRLPA</sequence>
<evidence type="ECO:0000313" key="4">
    <source>
        <dbReference type="Proteomes" id="UP000598297"/>
    </source>
</evidence>
<dbReference type="InterPro" id="IPR004255">
    <property type="entry name" value="O-acyltransferase_WSD1_N"/>
</dbReference>
<feature type="domain" description="O-acyltransferase WSD1-like N-terminal" evidence="2">
    <location>
        <begin position="6"/>
        <end position="168"/>
    </location>
</feature>
<feature type="non-terminal residue" evidence="3">
    <location>
        <position position="179"/>
    </location>
</feature>
<comment type="caution">
    <text evidence="3">The sequence shown here is derived from an EMBL/GenBank/DDBJ whole genome shotgun (WGS) entry which is preliminary data.</text>
</comment>
<dbReference type="AlphaFoldDB" id="A0A964UUW7"/>
<gene>
    <name evidence="3" type="ORF">GUY60_11800</name>
</gene>
<feature type="region of interest" description="Disordered" evidence="1">
    <location>
        <begin position="151"/>
        <end position="179"/>
    </location>
</feature>
<dbReference type="EMBL" id="JAAAHS010000067">
    <property type="protein sequence ID" value="NBE52095.1"/>
    <property type="molecule type" value="Genomic_DNA"/>
</dbReference>
<protein>
    <submittedName>
        <fullName evidence="3">Wax ester/triacylglycerol synthase family O-acyltransferase</fullName>
    </submittedName>
</protein>
<reference evidence="3" key="1">
    <citation type="submission" date="2020-01" db="EMBL/GenBank/DDBJ databases">
        <title>Whole-genome analyses of novel actinobacteria.</title>
        <authorList>
            <person name="Sahin N."/>
        </authorList>
    </citation>
    <scope>NUCLEOTIDE SEQUENCE</scope>
    <source>
        <strain evidence="3">YC537</strain>
    </source>
</reference>
<dbReference type="RefSeq" id="WP_223178683.1">
    <property type="nucleotide sequence ID" value="NZ_JAAAHS010000067.1"/>
</dbReference>
<organism evidence="3 4">
    <name type="scientific">Streptomyces boluensis</name>
    <dbReference type="NCBI Taxonomy" id="1775135"/>
    <lineage>
        <taxon>Bacteria</taxon>
        <taxon>Bacillati</taxon>
        <taxon>Actinomycetota</taxon>
        <taxon>Actinomycetes</taxon>
        <taxon>Kitasatosporales</taxon>
        <taxon>Streptomycetaceae</taxon>
        <taxon>Streptomyces</taxon>
    </lineage>
</organism>
<dbReference type="Pfam" id="PF03007">
    <property type="entry name" value="WS_DGAT_cat"/>
    <property type="match status" value="1"/>
</dbReference>
<evidence type="ECO:0000313" key="3">
    <source>
        <dbReference type="EMBL" id="NBE52095.1"/>
    </source>
</evidence>
<proteinExistence type="predicted"/>